<dbReference type="Proteomes" id="UP000267908">
    <property type="component" value="Unassembled WGS sequence"/>
</dbReference>
<protein>
    <recommendedName>
        <fullName evidence="1">Arc-like DNA binding domain-containing protein</fullName>
    </recommendedName>
</protein>
<dbReference type="EMBL" id="RBQG01000030">
    <property type="protein sequence ID" value="RMP18278.1"/>
    <property type="molecule type" value="Genomic_DNA"/>
</dbReference>
<gene>
    <name evidence="3" type="ORF">ALQ08_00997</name>
    <name evidence="2" type="ORF">ALQ28_03883</name>
</gene>
<dbReference type="InterPro" id="IPR005569">
    <property type="entry name" value="Arc_DNA-bd_dom"/>
</dbReference>
<name>A0A0P9SH86_9PSED</name>
<evidence type="ECO:0000313" key="2">
    <source>
        <dbReference type="EMBL" id="RMP18278.1"/>
    </source>
</evidence>
<organism evidence="3 5">
    <name type="scientific">Pseudomonas syringae pv. delphinii</name>
    <dbReference type="NCBI Taxonomy" id="192088"/>
    <lineage>
        <taxon>Bacteria</taxon>
        <taxon>Pseudomonadati</taxon>
        <taxon>Pseudomonadota</taxon>
        <taxon>Gammaproteobacteria</taxon>
        <taxon>Pseudomonadales</taxon>
        <taxon>Pseudomonadaceae</taxon>
        <taxon>Pseudomonas</taxon>
    </lineage>
</organism>
<dbReference type="EMBL" id="RBRA01000054">
    <property type="protein sequence ID" value="RMQ27811.1"/>
    <property type="molecule type" value="Genomic_DNA"/>
</dbReference>
<reference evidence="4 5" key="1">
    <citation type="submission" date="2018-08" db="EMBL/GenBank/DDBJ databases">
        <title>Recombination of ecologically and evolutionarily significant loci maintains genetic cohesion in the Pseudomonas syringae species complex.</title>
        <authorList>
            <person name="Dillon M."/>
            <person name="Thakur S."/>
            <person name="Almeida R.N.D."/>
            <person name="Weir B.S."/>
            <person name="Guttman D.S."/>
        </authorList>
    </citation>
    <scope>NUCLEOTIDE SEQUENCE [LARGE SCALE GENOMIC DNA]</scope>
    <source>
        <strain evidence="3 5">ICMP 13052</strain>
        <strain evidence="2 4">ICMP 4330</strain>
    </source>
</reference>
<dbReference type="SUPFAM" id="SSF47598">
    <property type="entry name" value="Ribbon-helix-helix"/>
    <property type="match status" value="1"/>
</dbReference>
<dbReference type="InterPro" id="IPR013321">
    <property type="entry name" value="Arc_rbn_hlx_hlx"/>
</dbReference>
<dbReference type="Pfam" id="PF03869">
    <property type="entry name" value="Arc"/>
    <property type="match status" value="1"/>
</dbReference>
<evidence type="ECO:0000259" key="1">
    <source>
        <dbReference type="Pfam" id="PF03869"/>
    </source>
</evidence>
<accession>A0A0P9SH86</accession>
<evidence type="ECO:0000313" key="5">
    <source>
        <dbReference type="Proteomes" id="UP000269044"/>
    </source>
</evidence>
<dbReference type="AlphaFoldDB" id="A0A0P9SH86"/>
<sequence length="78" mass="8615">MQRYEGGSRGADKFVVRLPDDMRSEVERAAASSDTSMNTVVIRALRLYLHGQEQQALLLDALAKAAQEATKANQEHQA</sequence>
<evidence type="ECO:0000313" key="4">
    <source>
        <dbReference type="Proteomes" id="UP000267908"/>
    </source>
</evidence>
<proteinExistence type="predicted"/>
<dbReference type="GO" id="GO:0003677">
    <property type="term" value="F:DNA binding"/>
    <property type="evidence" value="ECO:0007669"/>
    <property type="project" value="InterPro"/>
</dbReference>
<dbReference type="RefSeq" id="WP_057435109.1">
    <property type="nucleotide sequence ID" value="NZ_LJQH01000059.1"/>
</dbReference>
<dbReference type="Proteomes" id="UP000269044">
    <property type="component" value="Unassembled WGS sequence"/>
</dbReference>
<comment type="caution">
    <text evidence="3">The sequence shown here is derived from an EMBL/GenBank/DDBJ whole genome shotgun (WGS) entry which is preliminary data.</text>
</comment>
<dbReference type="InterPro" id="IPR010985">
    <property type="entry name" value="Ribbon_hlx_hlx"/>
</dbReference>
<feature type="domain" description="Arc-like DNA binding" evidence="1">
    <location>
        <begin position="8"/>
        <end position="42"/>
    </location>
</feature>
<dbReference type="GO" id="GO:0006355">
    <property type="term" value="P:regulation of DNA-templated transcription"/>
    <property type="evidence" value="ECO:0007669"/>
    <property type="project" value="InterPro"/>
</dbReference>
<dbReference type="Gene3D" id="1.10.1220.10">
    <property type="entry name" value="Met repressor-like"/>
    <property type="match status" value="1"/>
</dbReference>
<evidence type="ECO:0000313" key="3">
    <source>
        <dbReference type="EMBL" id="RMQ27811.1"/>
    </source>
</evidence>